<evidence type="ECO:0000256" key="7">
    <source>
        <dbReference type="ARBA" id="ARBA00022741"/>
    </source>
</evidence>
<dbReference type="EMBL" id="JAYKXH010000012">
    <property type="protein sequence ID" value="KAK7150423.1"/>
    <property type="molecule type" value="Genomic_DNA"/>
</dbReference>
<evidence type="ECO:0000256" key="1">
    <source>
        <dbReference type="ARBA" id="ARBA00001946"/>
    </source>
</evidence>
<feature type="region of interest" description="Disordered" evidence="15">
    <location>
        <begin position="336"/>
        <end position="363"/>
    </location>
</feature>
<feature type="compositionally biased region" description="Basic and acidic residues" evidence="15">
    <location>
        <begin position="785"/>
        <end position="800"/>
    </location>
</feature>
<dbReference type="Gene3D" id="1.10.510.10">
    <property type="entry name" value="Transferase(Phosphotransferase) domain 1"/>
    <property type="match status" value="1"/>
</dbReference>
<dbReference type="GO" id="GO:0005524">
    <property type="term" value="F:ATP binding"/>
    <property type="evidence" value="ECO:0007669"/>
    <property type="project" value="UniProtKB-UniRule"/>
</dbReference>
<evidence type="ECO:0000256" key="5">
    <source>
        <dbReference type="ARBA" id="ARBA00022679"/>
    </source>
</evidence>
<dbReference type="Gene3D" id="3.30.200.20">
    <property type="entry name" value="Phosphorylase Kinase, domain 1"/>
    <property type="match status" value="1"/>
</dbReference>
<comment type="catalytic activity">
    <reaction evidence="12">
        <text>L-seryl-[protein] + ATP = O-phospho-L-seryl-[protein] + ADP + H(+)</text>
        <dbReference type="Rhea" id="RHEA:17989"/>
        <dbReference type="Rhea" id="RHEA-COMP:9863"/>
        <dbReference type="Rhea" id="RHEA-COMP:11604"/>
        <dbReference type="ChEBI" id="CHEBI:15378"/>
        <dbReference type="ChEBI" id="CHEBI:29999"/>
        <dbReference type="ChEBI" id="CHEBI:30616"/>
        <dbReference type="ChEBI" id="CHEBI:83421"/>
        <dbReference type="ChEBI" id="CHEBI:456216"/>
        <dbReference type="EC" id="2.7.11.1"/>
    </reaction>
</comment>
<evidence type="ECO:0000256" key="9">
    <source>
        <dbReference type="ARBA" id="ARBA00022840"/>
    </source>
</evidence>
<evidence type="ECO:0000313" key="18">
    <source>
        <dbReference type="Proteomes" id="UP001364617"/>
    </source>
</evidence>
<dbReference type="PROSITE" id="PS00107">
    <property type="entry name" value="PROTEIN_KINASE_ATP"/>
    <property type="match status" value="1"/>
</dbReference>
<keyword evidence="14" id="KW-0175">Coiled coil</keyword>
<feature type="domain" description="Protein kinase" evidence="16">
    <location>
        <begin position="4"/>
        <end position="258"/>
    </location>
</feature>
<evidence type="ECO:0000259" key="16">
    <source>
        <dbReference type="PROSITE" id="PS50011"/>
    </source>
</evidence>
<feature type="compositionally biased region" description="Acidic residues" evidence="15">
    <location>
        <begin position="1287"/>
        <end position="1302"/>
    </location>
</feature>
<dbReference type="PANTHER" id="PTHR44899:SF4">
    <property type="entry name" value="SERINE_THREONINE-PROTEIN KINASE NEK1"/>
    <property type="match status" value="1"/>
</dbReference>
<evidence type="ECO:0000256" key="4">
    <source>
        <dbReference type="ARBA" id="ARBA00022527"/>
    </source>
</evidence>
<feature type="binding site" evidence="13">
    <location>
        <position position="33"/>
    </location>
    <ligand>
        <name>ATP</name>
        <dbReference type="ChEBI" id="CHEBI:30616"/>
    </ligand>
</feature>
<dbReference type="GO" id="GO:0004674">
    <property type="term" value="F:protein serine/threonine kinase activity"/>
    <property type="evidence" value="ECO:0007669"/>
    <property type="project" value="UniProtKB-KW"/>
</dbReference>
<keyword evidence="6" id="KW-0479">Metal-binding</keyword>
<feature type="region of interest" description="Disordered" evidence="15">
    <location>
        <begin position="1245"/>
        <end position="1302"/>
    </location>
</feature>
<dbReference type="Pfam" id="PF00069">
    <property type="entry name" value="Pkinase"/>
    <property type="match status" value="1"/>
</dbReference>
<evidence type="ECO:0000256" key="13">
    <source>
        <dbReference type="PROSITE-ProRule" id="PRU10141"/>
    </source>
</evidence>
<dbReference type="InterPro" id="IPR017441">
    <property type="entry name" value="Protein_kinase_ATP_BS"/>
</dbReference>
<evidence type="ECO:0000256" key="15">
    <source>
        <dbReference type="SAM" id="MobiDB-lite"/>
    </source>
</evidence>
<protein>
    <recommendedName>
        <fullName evidence="3">non-specific serine/threonine protein kinase</fullName>
        <ecNumber evidence="3">2.7.11.1</ecNumber>
    </recommendedName>
</protein>
<feature type="region of interest" description="Disordered" evidence="15">
    <location>
        <begin position="676"/>
        <end position="707"/>
    </location>
</feature>
<dbReference type="InterPro" id="IPR000719">
    <property type="entry name" value="Prot_kinase_dom"/>
</dbReference>
<comment type="catalytic activity">
    <reaction evidence="11">
        <text>L-threonyl-[protein] + ATP = O-phospho-L-threonyl-[protein] + ADP + H(+)</text>
        <dbReference type="Rhea" id="RHEA:46608"/>
        <dbReference type="Rhea" id="RHEA-COMP:11060"/>
        <dbReference type="Rhea" id="RHEA-COMP:11605"/>
        <dbReference type="ChEBI" id="CHEBI:15378"/>
        <dbReference type="ChEBI" id="CHEBI:30013"/>
        <dbReference type="ChEBI" id="CHEBI:30616"/>
        <dbReference type="ChEBI" id="CHEBI:61977"/>
        <dbReference type="ChEBI" id="CHEBI:456216"/>
        <dbReference type="EC" id="2.7.11.1"/>
    </reaction>
</comment>
<dbReference type="SMART" id="SM00220">
    <property type="entry name" value="S_TKc"/>
    <property type="match status" value="1"/>
</dbReference>
<feature type="region of interest" description="Disordered" evidence="15">
    <location>
        <begin position="721"/>
        <end position="843"/>
    </location>
</feature>
<evidence type="ECO:0000256" key="10">
    <source>
        <dbReference type="ARBA" id="ARBA00022842"/>
    </source>
</evidence>
<dbReference type="InterPro" id="IPR011009">
    <property type="entry name" value="Kinase-like_dom_sf"/>
</dbReference>
<evidence type="ECO:0000256" key="12">
    <source>
        <dbReference type="ARBA" id="ARBA00048679"/>
    </source>
</evidence>
<evidence type="ECO:0000256" key="2">
    <source>
        <dbReference type="ARBA" id="ARBA00010886"/>
    </source>
</evidence>
<evidence type="ECO:0000256" key="8">
    <source>
        <dbReference type="ARBA" id="ARBA00022777"/>
    </source>
</evidence>
<accession>A0AAN9H3E3</accession>
<feature type="coiled-coil region" evidence="14">
    <location>
        <begin position="625"/>
        <end position="656"/>
    </location>
</feature>
<feature type="compositionally biased region" description="Basic and acidic residues" evidence="15">
    <location>
        <begin position="486"/>
        <end position="505"/>
    </location>
</feature>
<evidence type="ECO:0000256" key="14">
    <source>
        <dbReference type="SAM" id="Coils"/>
    </source>
</evidence>
<feature type="compositionally biased region" description="Polar residues" evidence="15">
    <location>
        <begin position="821"/>
        <end position="835"/>
    </location>
</feature>
<organism evidence="17 18">
    <name type="scientific">Phoxinus phoxinus</name>
    <name type="common">Eurasian minnow</name>
    <dbReference type="NCBI Taxonomy" id="58324"/>
    <lineage>
        <taxon>Eukaryota</taxon>
        <taxon>Metazoa</taxon>
        <taxon>Chordata</taxon>
        <taxon>Craniata</taxon>
        <taxon>Vertebrata</taxon>
        <taxon>Euteleostomi</taxon>
        <taxon>Actinopterygii</taxon>
        <taxon>Neopterygii</taxon>
        <taxon>Teleostei</taxon>
        <taxon>Ostariophysi</taxon>
        <taxon>Cypriniformes</taxon>
        <taxon>Leuciscidae</taxon>
        <taxon>Phoxininae</taxon>
        <taxon>Phoxinus</taxon>
    </lineage>
</organism>
<evidence type="ECO:0000256" key="3">
    <source>
        <dbReference type="ARBA" id="ARBA00012513"/>
    </source>
</evidence>
<dbReference type="GO" id="GO:0046872">
    <property type="term" value="F:metal ion binding"/>
    <property type="evidence" value="ECO:0007669"/>
    <property type="project" value="UniProtKB-KW"/>
</dbReference>
<evidence type="ECO:0000313" key="17">
    <source>
        <dbReference type="EMBL" id="KAK7150423.1"/>
    </source>
</evidence>
<proteinExistence type="inferred from homology"/>
<dbReference type="InterPro" id="IPR051131">
    <property type="entry name" value="NEK_Ser/Thr_kinase_NIMA"/>
</dbReference>
<feature type="compositionally biased region" description="Acidic residues" evidence="15">
    <location>
        <begin position="1198"/>
        <end position="1210"/>
    </location>
</feature>
<feature type="compositionally biased region" description="Basic and acidic residues" evidence="15">
    <location>
        <begin position="1245"/>
        <end position="1258"/>
    </location>
</feature>
<evidence type="ECO:0000256" key="6">
    <source>
        <dbReference type="ARBA" id="ARBA00022723"/>
    </source>
</evidence>
<keyword evidence="7 13" id="KW-0547">Nucleotide-binding</keyword>
<sequence length="1382" mass="153365">MDKYERLKKIGEGSFGKAILVKSRTDGRQYVIKEIGISRMSNKERQESRKEVAVLANMSHPNIVQYKESFEESGCLYIVMDYCEGGDLFKKINNQRGTLFSEEQIIDWLVQICLALKHVHDRKILHRDIKSQNIFLTKDGTVQLGDFGIARVLNSTVELARTCIGTPYYLSPEICENKPYNNKSDIWALGCVLYEMCTLKHAFEAGNMKNLVLKIIRGSYPPVSVHYSQDLRSLLAQLFKRNPRERPSVSTILGKPFLARRIHKFLSPQLIAQEFSHSLHLNPPKMSVAQGAPAKRPAPGPIPISPAQKITKPAAKYGVPLTVRRSSEAFRKVPDAAKKPVKLKQAPPPAAVQRRVSRVEEERRKHEEVVRKKRMEMMERERKQREQMLLLKAAQMKRFEREKLNRINRAREQGWRHVLSSSGGSSPERKFFGGGGIGAPHSPGVGPTPATPYHFGPTPIPSCAPLAPSRAPCDHIHPAAITSKPTPKDADGEGAKSSGDNDRTATDSGTLNGHAGIPVKGVIRKEPRKTSFHNDQISKNDYANRFRGQLGAERHKQVEEFLQRKREAMLNKVRAEGQLEYLTRLRQIRLQNFNERQQIKARLRGEKYDSDSDSQESCEEAVLRRKKIEALKAQSKARAAVLKEQLEKKRREAYEREKKAWEDHLVARGVKAAVGAAAPPAPAQTPDSTPQEAASKATPSSRPTTPAISMTAALKDVGAISSGQSSPMKEDSLKAETSGVQSDKKEILRRLNQKVHTTEDDAEKDPTPCSSAPCPTPQPIQPSVTEERPPTAGDRRKWEAVDPPLLSVAEQTLEETCGSLAVSQVASPETNSPTSGDRKKWQTDGTPLLSVAQQTLEETCLTTASQLAEKTVGEVICMDAWQGEGLRKAWAQSPDSEVLKVLEEAELQSLTQKLDPASTCDHTLTESLNPFEEASDATNEAIQVPLPQHCQLVSGHTKQEVTCQETVPIIAEVKSQELIAATPEEIEKSQSGESEAEVVDDIESVVLDEVTQKTSEQPPTEVMQAWTNDTPVSPPAEGRVIPAECSEIPHREEKHPEPADESLFVKLSSSPAHRRTIALTILSAQSSLEDSSSIASRSRSVSPLRSHHHDDALLIGLSTGLFDANNPKMLRTCSLPDLSKVFSVAAETEGAVVPNNDLEIEDLEDKADEQSEAEDVYEDEDLRELRASMERLLQEQRSEDDDDDEEEDDGGGSNGSPADEEAAVLNGLASAVDDKCSPEEERFNKMAEEEDDVSHGEEEPGGPVTNGMEVEEDEEQNSSEGQLNEEWQSDGSEEEDDEDLEQQDSIFSRLEELRFHLEQAMGFENFIQAYNKIKAIHEDEDENIAMGSSMVQSILGTEHQHLYPKILHLVMADGAYQEDNDE</sequence>
<dbReference type="PANTHER" id="PTHR44899">
    <property type="entry name" value="CAMK FAMILY PROTEIN KINASE"/>
    <property type="match status" value="1"/>
</dbReference>
<keyword evidence="10" id="KW-0460">Magnesium</keyword>
<comment type="cofactor">
    <cofactor evidence="1">
        <name>Mg(2+)</name>
        <dbReference type="ChEBI" id="CHEBI:18420"/>
    </cofactor>
</comment>
<comment type="similarity">
    <text evidence="2">Belongs to the protein kinase superfamily. NEK Ser/Thr protein kinase family. NIMA subfamily.</text>
</comment>
<evidence type="ECO:0000256" key="11">
    <source>
        <dbReference type="ARBA" id="ARBA00047899"/>
    </source>
</evidence>
<feature type="compositionally biased region" description="Polar residues" evidence="15">
    <location>
        <begin position="685"/>
        <end position="707"/>
    </location>
</feature>
<keyword evidence="4" id="KW-0723">Serine/threonine-protein kinase</keyword>
<keyword evidence="9 13" id="KW-0067">ATP-binding</keyword>
<name>A0AAN9H3E3_9TELE</name>
<dbReference type="EC" id="2.7.11.1" evidence="3"/>
<dbReference type="CDD" id="cd08218">
    <property type="entry name" value="STKc_Nek1"/>
    <property type="match status" value="1"/>
</dbReference>
<dbReference type="Proteomes" id="UP001364617">
    <property type="component" value="Unassembled WGS sequence"/>
</dbReference>
<dbReference type="FunFam" id="3.30.200.20:FF:000097">
    <property type="entry name" value="Probable serine/threonine-protein kinase nek1"/>
    <property type="match status" value="1"/>
</dbReference>
<dbReference type="InterPro" id="IPR008271">
    <property type="entry name" value="Ser/Thr_kinase_AS"/>
</dbReference>
<keyword evidence="5" id="KW-0808">Transferase</keyword>
<dbReference type="FunFam" id="1.10.510.10:FF:000172">
    <property type="entry name" value="serine/threonine-protein kinase Nek1 isoform X1"/>
    <property type="match status" value="1"/>
</dbReference>
<keyword evidence="18" id="KW-1185">Reference proteome</keyword>
<comment type="caution">
    <text evidence="17">The sequence shown here is derived from an EMBL/GenBank/DDBJ whole genome shotgun (WGS) entry which is preliminary data.</text>
</comment>
<feature type="region of interest" description="Disordered" evidence="15">
    <location>
        <begin position="416"/>
        <end position="448"/>
    </location>
</feature>
<gene>
    <name evidence="17" type="ORF">R3I93_011617</name>
</gene>
<keyword evidence="8" id="KW-0418">Kinase</keyword>
<feature type="region of interest" description="Disordered" evidence="15">
    <location>
        <begin position="1195"/>
        <end position="1220"/>
    </location>
</feature>
<reference evidence="17 18" key="1">
    <citation type="submission" date="2024-02" db="EMBL/GenBank/DDBJ databases">
        <title>Chromosome-level genome assembly of the Eurasian Minnow (Phoxinus phoxinus).</title>
        <authorList>
            <person name="Oriowo T.O."/>
            <person name="Martin S."/>
            <person name="Stange M."/>
            <person name="Chrysostomakis Y."/>
            <person name="Brown T."/>
            <person name="Winkler S."/>
            <person name="Kukowka S."/>
            <person name="Myers E.W."/>
            <person name="Bohne A."/>
        </authorList>
    </citation>
    <scope>NUCLEOTIDE SEQUENCE [LARGE SCALE GENOMIC DNA]</scope>
    <source>
        <strain evidence="17">ZFMK-TIS-60720</strain>
        <tissue evidence="17">Whole Organism</tissue>
    </source>
</reference>
<dbReference type="PROSITE" id="PS50011">
    <property type="entry name" value="PROTEIN_KINASE_DOM"/>
    <property type="match status" value="1"/>
</dbReference>
<feature type="region of interest" description="Disordered" evidence="15">
    <location>
        <begin position="474"/>
        <end position="516"/>
    </location>
</feature>
<dbReference type="PROSITE" id="PS00108">
    <property type="entry name" value="PROTEIN_KINASE_ST"/>
    <property type="match status" value="1"/>
</dbReference>
<dbReference type="SUPFAM" id="SSF56112">
    <property type="entry name" value="Protein kinase-like (PK-like)"/>
    <property type="match status" value="1"/>
</dbReference>